<accession>A0A5P2H0Z7</accession>
<dbReference type="PANTHER" id="PTHR42928:SF5">
    <property type="entry name" value="BLR1237 PROTEIN"/>
    <property type="match status" value="1"/>
</dbReference>
<sequence length="323" mass="33340">MSLKSLVTRQLGVAVLLCAAALSAHADGTAWPKAKPITWFVGFAPGGTVDVLTRAIAKTVSDKIGQSIVIENRPGASGALALQAAARAPHDGYTLVTFPGPILQTTRQPEIGRELSAVSLMSQGPIVLVGSAANAPATLQDLIAVMRKQPGKWSYASSGTGTGQHLAGELLNSLAGTQMVHIPYKGGGQAISDVLGGQVSLGMLGVTPVLAQIKAGKLKAYAVTTRFRIDSLPDVPTMEEAGLKGYDAAQFFVAAVPAGTDAEIVTKLNAAINDAVQTHEVKTILSASGQVAGKLSPKESQAFTVTSLDKFKALAHRAKISLD</sequence>
<dbReference type="OrthoDB" id="8678477at2"/>
<dbReference type="AlphaFoldDB" id="A0A5P2H0Z7"/>
<protein>
    <submittedName>
        <fullName evidence="3">Tripartite tricarboxylate transporter substrate binding protein</fullName>
    </submittedName>
</protein>
<dbReference type="PANTHER" id="PTHR42928">
    <property type="entry name" value="TRICARBOXYLATE-BINDING PROTEIN"/>
    <property type="match status" value="1"/>
</dbReference>
<keyword evidence="2" id="KW-0732">Signal</keyword>
<dbReference type="EMBL" id="CP044065">
    <property type="protein sequence ID" value="QET01627.1"/>
    <property type="molecule type" value="Genomic_DNA"/>
</dbReference>
<proteinExistence type="inferred from homology"/>
<dbReference type="Gene3D" id="3.40.190.150">
    <property type="entry name" value="Bordetella uptake gene, domain 1"/>
    <property type="match status" value="1"/>
</dbReference>
<dbReference type="Gene3D" id="3.40.190.10">
    <property type="entry name" value="Periplasmic binding protein-like II"/>
    <property type="match status" value="1"/>
</dbReference>
<dbReference type="InterPro" id="IPR042100">
    <property type="entry name" value="Bug_dom1"/>
</dbReference>
<dbReference type="Proteomes" id="UP000322822">
    <property type="component" value="Chromosome 1"/>
</dbReference>
<dbReference type="SUPFAM" id="SSF53850">
    <property type="entry name" value="Periplasmic binding protein-like II"/>
    <property type="match status" value="1"/>
</dbReference>
<evidence type="ECO:0000256" key="1">
    <source>
        <dbReference type="ARBA" id="ARBA00006987"/>
    </source>
</evidence>
<evidence type="ECO:0000313" key="3">
    <source>
        <dbReference type="EMBL" id="QET01627.1"/>
    </source>
</evidence>
<dbReference type="RefSeq" id="WP_150371691.1">
    <property type="nucleotide sequence ID" value="NZ_CP044065.1"/>
</dbReference>
<comment type="similarity">
    <text evidence="1">Belongs to the UPF0065 (bug) family.</text>
</comment>
<dbReference type="PIRSF" id="PIRSF017082">
    <property type="entry name" value="YflP"/>
    <property type="match status" value="1"/>
</dbReference>
<gene>
    <name evidence="3" type="ORF">FOB72_05945</name>
</gene>
<feature type="chain" id="PRO_5024923064" evidence="2">
    <location>
        <begin position="27"/>
        <end position="323"/>
    </location>
</feature>
<reference evidence="3 4" key="1">
    <citation type="submission" date="2019-09" db="EMBL/GenBank/DDBJ databases">
        <title>FDA dAtabase for Regulatory Grade micrObial Sequences (FDA-ARGOS): Supporting development and validation of Infectious Disease Dx tests.</title>
        <authorList>
            <person name="Sciortino C."/>
            <person name="Tallon L."/>
            <person name="Sadzewicz L."/>
            <person name="Vavikolanu K."/>
            <person name="Mehta A."/>
            <person name="Aluvathingal J."/>
            <person name="Nadendla S."/>
            <person name="Nandy P."/>
            <person name="Geyer C."/>
            <person name="Yan Y."/>
            <person name="Sichtig H."/>
        </authorList>
    </citation>
    <scope>NUCLEOTIDE SEQUENCE [LARGE SCALE GENOMIC DNA]</scope>
    <source>
        <strain evidence="3 4">FDAARGOS_664</strain>
    </source>
</reference>
<dbReference type="InterPro" id="IPR005064">
    <property type="entry name" value="BUG"/>
</dbReference>
<evidence type="ECO:0000256" key="2">
    <source>
        <dbReference type="SAM" id="SignalP"/>
    </source>
</evidence>
<organism evidence="3 4">
    <name type="scientific">Cupriavidus pauculus</name>
    <dbReference type="NCBI Taxonomy" id="82633"/>
    <lineage>
        <taxon>Bacteria</taxon>
        <taxon>Pseudomonadati</taxon>
        <taxon>Pseudomonadota</taxon>
        <taxon>Betaproteobacteria</taxon>
        <taxon>Burkholderiales</taxon>
        <taxon>Burkholderiaceae</taxon>
        <taxon>Cupriavidus</taxon>
    </lineage>
</organism>
<dbReference type="CDD" id="cd07012">
    <property type="entry name" value="PBP2_Bug_TTT"/>
    <property type="match status" value="1"/>
</dbReference>
<name>A0A5P2H0Z7_9BURK</name>
<dbReference type="Pfam" id="PF03401">
    <property type="entry name" value="TctC"/>
    <property type="match status" value="1"/>
</dbReference>
<feature type="signal peptide" evidence="2">
    <location>
        <begin position="1"/>
        <end position="26"/>
    </location>
</feature>
<evidence type="ECO:0000313" key="4">
    <source>
        <dbReference type="Proteomes" id="UP000322822"/>
    </source>
</evidence>